<evidence type="ECO:0008006" key="5">
    <source>
        <dbReference type="Google" id="ProtNLM"/>
    </source>
</evidence>
<accession>A0AAX0WQP8</accession>
<keyword evidence="2" id="KW-0812">Transmembrane</keyword>
<organism evidence="3 4">
    <name type="scientific">Legionella anisa</name>
    <dbReference type="NCBI Taxonomy" id="28082"/>
    <lineage>
        <taxon>Bacteria</taxon>
        <taxon>Pseudomonadati</taxon>
        <taxon>Pseudomonadota</taxon>
        <taxon>Gammaproteobacteria</taxon>
        <taxon>Legionellales</taxon>
        <taxon>Legionellaceae</taxon>
        <taxon>Legionella</taxon>
    </lineage>
</organism>
<evidence type="ECO:0000256" key="2">
    <source>
        <dbReference type="SAM" id="Phobius"/>
    </source>
</evidence>
<name>A0AAX0WQP8_9GAMM</name>
<evidence type="ECO:0000313" key="3">
    <source>
        <dbReference type="EMBL" id="PNL60731.1"/>
    </source>
</evidence>
<keyword evidence="4" id="KW-1185">Reference proteome</keyword>
<comment type="caution">
    <text evidence="3">The sequence shown here is derived from an EMBL/GenBank/DDBJ whole genome shotgun (WGS) entry which is preliminary data.</text>
</comment>
<gene>
    <name evidence="3" type="ORF">A6J39_005615</name>
</gene>
<dbReference type="EMBL" id="NBTX02000004">
    <property type="protein sequence ID" value="PNL60731.1"/>
    <property type="molecule type" value="Genomic_DNA"/>
</dbReference>
<feature type="transmembrane region" description="Helical" evidence="2">
    <location>
        <begin position="387"/>
        <end position="413"/>
    </location>
</feature>
<dbReference type="AlphaFoldDB" id="A0AAX0WQP8"/>
<proteinExistence type="predicted"/>
<protein>
    <recommendedName>
        <fullName evidence="5">Type IV secretion protein Dot</fullName>
    </recommendedName>
</protein>
<feature type="coiled-coil region" evidence="1">
    <location>
        <begin position="98"/>
        <end position="125"/>
    </location>
</feature>
<keyword evidence="2" id="KW-0472">Membrane</keyword>
<keyword evidence="1" id="KW-0175">Coiled coil</keyword>
<dbReference type="RefSeq" id="WP_058388424.1">
    <property type="nucleotide sequence ID" value="NZ_CBCRWC010000002.1"/>
</dbReference>
<feature type="transmembrane region" description="Helical" evidence="2">
    <location>
        <begin position="433"/>
        <end position="454"/>
    </location>
</feature>
<sequence>MPSVNPVVYNYTDLFSWQAELPPLELQISENLQFIKEQQRQYLNPLQRQLDVLNSSISSIELQMDMNLGMPSNIIYPRPDYYGSSIQVLNTYTLQFRLDNLLKERDKLKRRMAPYERAINEAQASLDELYSRRDWLKEHIPAAKLFLHTLQENPLELVQTLTNKIWEALIHYEDTHLTGLSPQVRICLLAVRYLNQLTFYPGGYAPDYTNPIHRANYLRLCGFLWDMYLKVKQEKKDVAFEKILGSLIESTHVAEHGDLPYPTLTGYSATAWFGSNSQSMPECFAIQEHHLPILEEQILNNGIAFIAQNRPNQPTALQKHIISAVNLIDAEVKMKKQKNEEIDYHFYGRAVCILNNVFVNPTDKQSAKRLGEIAECASGNNSVGKHVLGGLLIVFGALLISASVVGFITTFGSSSVLSAWGFALGLSLFETEFVFGMASSLAATAGIGLTFFAGPKAIESGARKGLSQELMDIKEGIESYDEPPSYSIAVY</sequence>
<reference evidence="3" key="1">
    <citation type="submission" date="2017-12" db="EMBL/GenBank/DDBJ databases">
        <title>FDA dAtabase for Regulatory Grade micrObial Sequences (FDA-ARGOS): Supporting development and validation of Infectious Disease Dx tests.</title>
        <authorList>
            <person name="Kerrigan L."/>
            <person name="Tallon L.J."/>
            <person name="Sadzewicz L."/>
            <person name="Sengamalay N."/>
            <person name="Ott S."/>
            <person name="Godinez A."/>
            <person name="Nagaraj S."/>
            <person name="Vavikolanu K."/>
            <person name="Vyas G."/>
            <person name="Nadendla S."/>
            <person name="Aluvathingal J."/>
            <person name="Sichtig H."/>
        </authorList>
    </citation>
    <scope>NUCLEOTIDE SEQUENCE [LARGE SCALE GENOMIC DNA]</scope>
    <source>
        <strain evidence="3">FDAARGOS_200</strain>
    </source>
</reference>
<keyword evidence="2" id="KW-1133">Transmembrane helix</keyword>
<evidence type="ECO:0000256" key="1">
    <source>
        <dbReference type="SAM" id="Coils"/>
    </source>
</evidence>
<evidence type="ECO:0000313" key="4">
    <source>
        <dbReference type="Proteomes" id="UP000192511"/>
    </source>
</evidence>
<dbReference type="Proteomes" id="UP000192511">
    <property type="component" value="Unassembled WGS sequence"/>
</dbReference>